<dbReference type="KEGG" id="scm:SCHCO_02522630"/>
<feature type="region of interest" description="Disordered" evidence="1">
    <location>
        <begin position="968"/>
        <end position="990"/>
    </location>
</feature>
<dbReference type="InterPro" id="IPR052301">
    <property type="entry name" value="SCF_F-box/WD-repeat"/>
</dbReference>
<dbReference type="SMART" id="SM00256">
    <property type="entry name" value="FBOX"/>
    <property type="match status" value="2"/>
</dbReference>
<protein>
    <recommendedName>
        <fullName evidence="2">F-box domain-containing protein</fullName>
    </recommendedName>
</protein>
<evidence type="ECO:0000313" key="3">
    <source>
        <dbReference type="EMBL" id="EFJ01406.1"/>
    </source>
</evidence>
<evidence type="ECO:0000313" key="4">
    <source>
        <dbReference type="Proteomes" id="UP000007431"/>
    </source>
</evidence>
<dbReference type="RefSeq" id="XP_003036308.1">
    <property type="nucleotide sequence ID" value="XM_003036262.1"/>
</dbReference>
<dbReference type="InParanoid" id="D8PU83"/>
<sequence length="1073" mass="121315">MTTIEAGSTGPSLLVLPMDILTVVQSFMKPLDIKALQSTCKTLRDPTLRRTVWRAALRRVIEQNDVFAPTFPSLQTMSTSELSYAALRPQVFLQRVERCASSCPEDKIGYLKPLRRQEVQLNIREIDIGEYTDQFSAASLVSGGRYLLVLLSFTIYIYDLGELRPELDPIFITTTKDLEPLPTPWPLRFHLDFHVARGGDLLLFISFLTRQTHDNTDDFWACARVYKVQGLPDTPHGELMGRLDFKVSSMYSNLSLWCLEGDLVSFTMYGEPNSQVVGVGDYVHSEVASWSCPRASMCIIKRNHLIVGNYGRGLLVYELPPLCPLATETLEHSVLEPIQIIPAVEGLNPLPIAVYQRSVGVPLFDAFLENKSEMPAKLVRYRIDIPCLDDAPSLEDAPSPDDALSPNGPNASFSLVIESTFDATREGPGRRAAISRTLRACDDSMVHTRAIEPDSDSGEKDRERVTIHVEHGDGEAVIAGHNQVGGTKERVFSLVDLVDRREGTWNFDTDAAPEESTWANSERAMSLLTLPLDLLVLVHSHLTPLDILSLHATCRTLRSPTLGLLVWRDALRHSIEENNIFGPTFDLASMSVSALRTASLRHQVLLRVIKSRSPSSQSFDPRYLWPRSHRKITLDRGFLLRMMRQRQDNAREMTLLQGGRYLLLDTVCTFRVYDLDDSERKEPEMTLKPIMFWIKSDDDQDIPTLPGRCVLRMHKVEGDEVILFFSIPAIATGFLPTSLVAYAIRGLPHQPLGEEIARYSLKGPGELLPKSFSSDRVSFVGSESDVFGVWDYRRDEVVLMRTPPDWSRRDSSIECLITPNTVILKSSNAKKLGVYDLPPFAPTTAPPVYAPAYRDVLHSQAIIKSCQILPLHDSNGPYLFDLHPFKGDGRFHRYRLEADPTSGLFMPVPDTAWMQLYPVGMHPVQKYDMKNCQLRPLRAWADDVFVVGYRTGWRDSEIRYKYRARDEDLDGHGEGEDEEDNGSDWTIDSDEATNDDQANVFLHVQHRDLEKGLDRKYPLSIASILDRSHEAWGERRWEFVEFCPASGRLLTVEVLSMNRLELNVFDYFPSVEA</sequence>
<dbReference type="VEuPathDB" id="FungiDB:SCHCODRAFT_02522630"/>
<evidence type="ECO:0000259" key="2">
    <source>
        <dbReference type="PROSITE" id="PS50181"/>
    </source>
</evidence>
<feature type="non-terminal residue" evidence="3">
    <location>
        <position position="1073"/>
    </location>
</feature>
<dbReference type="AlphaFoldDB" id="D8PU83"/>
<dbReference type="Pfam" id="PF00646">
    <property type="entry name" value="F-box"/>
    <property type="match status" value="1"/>
</dbReference>
<gene>
    <name evidence="3" type="ORF">SCHCODRAFT_106236</name>
</gene>
<dbReference type="PANTHER" id="PTHR14381:SF1">
    <property type="entry name" value="F-BOX_WD REPEAT-CONTAINING PROTEIN 4"/>
    <property type="match status" value="1"/>
</dbReference>
<keyword evidence="4" id="KW-1185">Reference proteome</keyword>
<dbReference type="InterPro" id="IPR001810">
    <property type="entry name" value="F-box_dom"/>
</dbReference>
<dbReference type="PANTHER" id="PTHR14381">
    <property type="entry name" value="DACTYLIN"/>
    <property type="match status" value="1"/>
</dbReference>
<dbReference type="GO" id="GO:0019005">
    <property type="term" value="C:SCF ubiquitin ligase complex"/>
    <property type="evidence" value="ECO:0007669"/>
    <property type="project" value="TreeGrafter"/>
</dbReference>
<dbReference type="InterPro" id="IPR036047">
    <property type="entry name" value="F-box-like_dom_sf"/>
</dbReference>
<dbReference type="OrthoDB" id="10399094at2759"/>
<organism evidence="4">
    <name type="scientific">Schizophyllum commune (strain H4-8 / FGSC 9210)</name>
    <name type="common">Split gill fungus</name>
    <dbReference type="NCBI Taxonomy" id="578458"/>
    <lineage>
        <taxon>Eukaryota</taxon>
        <taxon>Fungi</taxon>
        <taxon>Dikarya</taxon>
        <taxon>Basidiomycota</taxon>
        <taxon>Agaricomycotina</taxon>
        <taxon>Agaricomycetes</taxon>
        <taxon>Agaricomycetidae</taxon>
        <taxon>Agaricales</taxon>
        <taxon>Schizophyllaceae</taxon>
        <taxon>Schizophyllum</taxon>
    </lineage>
</organism>
<dbReference type="EMBL" id="GL377303">
    <property type="protein sequence ID" value="EFJ01406.1"/>
    <property type="molecule type" value="Genomic_DNA"/>
</dbReference>
<dbReference type="PROSITE" id="PS50181">
    <property type="entry name" value="FBOX"/>
    <property type="match status" value="1"/>
</dbReference>
<dbReference type="SUPFAM" id="SSF81383">
    <property type="entry name" value="F-box domain"/>
    <property type="match status" value="2"/>
</dbReference>
<feature type="domain" description="F-box" evidence="2">
    <location>
        <begin position="524"/>
        <end position="570"/>
    </location>
</feature>
<dbReference type="Proteomes" id="UP000007431">
    <property type="component" value="Unassembled WGS sequence"/>
</dbReference>
<feature type="compositionally biased region" description="Acidic residues" evidence="1">
    <location>
        <begin position="975"/>
        <end position="990"/>
    </location>
</feature>
<dbReference type="GeneID" id="9594913"/>
<accession>D8PU83</accession>
<dbReference type="GO" id="GO:0031146">
    <property type="term" value="P:SCF-dependent proteasomal ubiquitin-dependent protein catabolic process"/>
    <property type="evidence" value="ECO:0007669"/>
    <property type="project" value="TreeGrafter"/>
</dbReference>
<reference evidence="3 4" key="1">
    <citation type="journal article" date="2010" name="Nat. Biotechnol.">
        <title>Genome sequence of the model mushroom Schizophyllum commune.</title>
        <authorList>
            <person name="Ohm R.A."/>
            <person name="de Jong J.F."/>
            <person name="Lugones L.G."/>
            <person name="Aerts A."/>
            <person name="Kothe E."/>
            <person name="Stajich J.E."/>
            <person name="de Vries R.P."/>
            <person name="Record E."/>
            <person name="Levasseur A."/>
            <person name="Baker S.E."/>
            <person name="Bartholomew K.A."/>
            <person name="Coutinho P.M."/>
            <person name="Erdmann S."/>
            <person name="Fowler T.J."/>
            <person name="Gathman A.C."/>
            <person name="Lombard V."/>
            <person name="Henrissat B."/>
            <person name="Knabe N."/>
            <person name="Kuees U."/>
            <person name="Lilly W.W."/>
            <person name="Lindquist E."/>
            <person name="Lucas S."/>
            <person name="Magnuson J.K."/>
            <person name="Piumi F."/>
            <person name="Raudaskoski M."/>
            <person name="Salamov A."/>
            <person name="Schmutz J."/>
            <person name="Schwarze F.W.M.R."/>
            <person name="vanKuyk P.A."/>
            <person name="Horton J.S."/>
            <person name="Grigoriev I.V."/>
            <person name="Woesten H.A.B."/>
        </authorList>
    </citation>
    <scope>NUCLEOTIDE SEQUENCE [LARGE SCALE GENOMIC DNA]</scope>
    <source>
        <strain evidence="4">H4-8 / FGSC 9210</strain>
    </source>
</reference>
<name>D8PU83_SCHCM</name>
<proteinExistence type="predicted"/>
<dbReference type="HOGENOM" id="CLU_282574_0_0_1"/>
<evidence type="ECO:0000256" key="1">
    <source>
        <dbReference type="SAM" id="MobiDB-lite"/>
    </source>
</evidence>